<sequence length="314" mass="34153">MNRDLTDTRAAEVLAALGEARRRAGIAALGMVLTLVIDVDEAGHYDAVRAAVAASREHPSRIVAVIRRTGDRSTPRMDAELRVGEDYSLAEVAVLRLYGPLRQHAASVVLPLLLSDAPVLVWWPGGGPVDPAHDELGALAQRRVTDSAANRDPLATLRERAAHHTPGDTDFAWTRVTPWRTLLAAALDQPFDPLTGGVVAAARRNPSAELLATWLEWRLGIEVERRVSKGPGITEVRLCTRSGDIAITRPDGRLARLSRPGQPDRTVPLPRRPTPELLAEEMRRLDPDDTYSEVLRRLSMSADPATEAAEATTG</sequence>
<evidence type="ECO:0000313" key="3">
    <source>
        <dbReference type="EMBL" id="ABK52895.1"/>
    </source>
</evidence>
<dbReference type="InParanoid" id="A0LTY5"/>
<protein>
    <submittedName>
        <fullName evidence="3">Oxppcycle protein</fullName>
    </submittedName>
</protein>
<dbReference type="HOGENOM" id="CLU_046988_1_0_11"/>
<dbReference type="InterPro" id="IPR046802">
    <property type="entry name" value="OpcA_G6PD_C"/>
</dbReference>
<keyword evidence="4" id="KW-1185">Reference proteome</keyword>
<dbReference type="eggNOG" id="COG3429">
    <property type="taxonomic scope" value="Bacteria"/>
</dbReference>
<evidence type="ECO:0000259" key="2">
    <source>
        <dbReference type="Pfam" id="PF20171"/>
    </source>
</evidence>
<feature type="domain" description="Glucose-6-phosphate dehydrogenase assembly protein OpcA C-terminal" evidence="2">
    <location>
        <begin position="166"/>
        <end position="295"/>
    </location>
</feature>
<dbReference type="Pfam" id="PF10128">
    <property type="entry name" value="OpcA_G6PD_assem"/>
    <property type="match status" value="1"/>
</dbReference>
<dbReference type="InterPro" id="IPR004555">
    <property type="entry name" value="G6PDH_assembly_OpcA"/>
</dbReference>
<dbReference type="PANTHER" id="PTHR38658">
    <property type="entry name" value="OXPP CYCLE PROTEIN OPCA-RELATED"/>
    <property type="match status" value="1"/>
</dbReference>
<dbReference type="OrthoDB" id="128564at2"/>
<accession>A0LTY5</accession>
<dbReference type="RefSeq" id="WP_011719958.1">
    <property type="nucleotide sequence ID" value="NC_008578.1"/>
</dbReference>
<evidence type="ECO:0000259" key="1">
    <source>
        <dbReference type="Pfam" id="PF10128"/>
    </source>
</evidence>
<dbReference type="KEGG" id="ace:Acel_1123"/>
<dbReference type="Pfam" id="PF20171">
    <property type="entry name" value="OpcA_G6PD_C"/>
    <property type="match status" value="1"/>
</dbReference>
<dbReference type="InterPro" id="IPR046801">
    <property type="entry name" value="OpcA_G6PD_N"/>
</dbReference>
<feature type="domain" description="Glucose-6-phosphate dehydrogenase assembly protein OpcA N-terminal" evidence="1">
    <location>
        <begin position="52"/>
        <end position="161"/>
    </location>
</feature>
<proteinExistence type="predicted"/>
<dbReference type="Proteomes" id="UP000008221">
    <property type="component" value="Chromosome"/>
</dbReference>
<dbReference type="EMBL" id="CP000481">
    <property type="protein sequence ID" value="ABK52895.1"/>
    <property type="molecule type" value="Genomic_DNA"/>
</dbReference>
<reference evidence="3 4" key="1">
    <citation type="journal article" date="2009" name="Genome Res.">
        <title>Complete genome of the cellulolytic thermophile Acidothermus cellulolyticus 11B provides insights into its ecophysiological and evolutionary adaptations.</title>
        <authorList>
            <person name="Barabote R.D."/>
            <person name="Xie G."/>
            <person name="Leu D.H."/>
            <person name="Normand P."/>
            <person name="Necsulea A."/>
            <person name="Daubin V."/>
            <person name="Medigue C."/>
            <person name="Adney W.S."/>
            <person name="Xu X.C."/>
            <person name="Lapidus A."/>
            <person name="Parales R.E."/>
            <person name="Detter C."/>
            <person name="Pujic P."/>
            <person name="Bruce D."/>
            <person name="Lavire C."/>
            <person name="Challacombe J.F."/>
            <person name="Brettin T.S."/>
            <person name="Berry A.M."/>
        </authorList>
    </citation>
    <scope>NUCLEOTIDE SEQUENCE [LARGE SCALE GENOMIC DNA]</scope>
    <source>
        <strain evidence="4">ATCC 43068 / DSM 8971 / 11B</strain>
    </source>
</reference>
<gene>
    <name evidence="3" type="ordered locus">Acel_1123</name>
</gene>
<evidence type="ECO:0000313" key="4">
    <source>
        <dbReference type="Proteomes" id="UP000008221"/>
    </source>
</evidence>
<dbReference type="PANTHER" id="PTHR38658:SF1">
    <property type="entry name" value="OXPP CYCLE PROTEIN OPCA-RELATED"/>
    <property type="match status" value="1"/>
</dbReference>
<organism evidence="3 4">
    <name type="scientific">Acidothermus cellulolyticus (strain ATCC 43068 / DSM 8971 / 11B)</name>
    <dbReference type="NCBI Taxonomy" id="351607"/>
    <lineage>
        <taxon>Bacteria</taxon>
        <taxon>Bacillati</taxon>
        <taxon>Actinomycetota</taxon>
        <taxon>Actinomycetes</taxon>
        <taxon>Acidothermales</taxon>
        <taxon>Acidothermaceae</taxon>
        <taxon>Acidothermus</taxon>
    </lineage>
</organism>
<name>A0LTY5_ACIC1</name>
<dbReference type="AlphaFoldDB" id="A0LTY5"/>
<dbReference type="STRING" id="351607.Acel_1123"/>